<sequence length="107" mass="12938">MDILGWLKGIFSNFYKGTFFVWIIWVSFFDNNSIVNGINSYRKRVRLERDTLYFHHKISEAKKDREEVFGNDKMLEKWAREKYRMSRPDEDVYIIVDENDASLEADE</sequence>
<dbReference type="InterPro" id="IPR007060">
    <property type="entry name" value="FtsL/DivIC"/>
</dbReference>
<comment type="caution">
    <text evidence="1">The sequence shown here is derived from an EMBL/GenBank/DDBJ whole genome shotgun (WGS) entry which is preliminary data.</text>
</comment>
<name>A0ABP8M248_9BACT</name>
<dbReference type="EMBL" id="BAABEY010000024">
    <property type="protein sequence ID" value="GAA4440791.1"/>
    <property type="molecule type" value="Genomic_DNA"/>
</dbReference>
<protein>
    <recommendedName>
        <fullName evidence="3">Septum formation initiator</fullName>
    </recommendedName>
</protein>
<dbReference type="Proteomes" id="UP001501508">
    <property type="component" value="Unassembled WGS sequence"/>
</dbReference>
<evidence type="ECO:0000313" key="2">
    <source>
        <dbReference type="Proteomes" id="UP001501508"/>
    </source>
</evidence>
<keyword evidence="2" id="KW-1185">Reference proteome</keyword>
<dbReference type="Pfam" id="PF04977">
    <property type="entry name" value="DivIC"/>
    <property type="match status" value="1"/>
</dbReference>
<reference evidence="2" key="1">
    <citation type="journal article" date="2019" name="Int. J. Syst. Evol. Microbiol.">
        <title>The Global Catalogue of Microorganisms (GCM) 10K type strain sequencing project: providing services to taxonomists for standard genome sequencing and annotation.</title>
        <authorList>
            <consortium name="The Broad Institute Genomics Platform"/>
            <consortium name="The Broad Institute Genome Sequencing Center for Infectious Disease"/>
            <person name="Wu L."/>
            <person name="Ma J."/>
        </authorList>
    </citation>
    <scope>NUCLEOTIDE SEQUENCE [LARGE SCALE GENOMIC DNA]</scope>
    <source>
        <strain evidence="2">JCM 31920</strain>
    </source>
</reference>
<evidence type="ECO:0008006" key="3">
    <source>
        <dbReference type="Google" id="ProtNLM"/>
    </source>
</evidence>
<evidence type="ECO:0000313" key="1">
    <source>
        <dbReference type="EMBL" id="GAA4440791.1"/>
    </source>
</evidence>
<gene>
    <name evidence="1" type="ORF">GCM10023091_24940</name>
</gene>
<proteinExistence type="predicted"/>
<organism evidence="1 2">
    <name type="scientific">Ravibacter arvi</name>
    <dbReference type="NCBI Taxonomy" id="2051041"/>
    <lineage>
        <taxon>Bacteria</taxon>
        <taxon>Pseudomonadati</taxon>
        <taxon>Bacteroidota</taxon>
        <taxon>Cytophagia</taxon>
        <taxon>Cytophagales</taxon>
        <taxon>Spirosomataceae</taxon>
        <taxon>Ravibacter</taxon>
    </lineage>
</organism>
<accession>A0ABP8M248</accession>
<dbReference type="RefSeq" id="WP_345029611.1">
    <property type="nucleotide sequence ID" value="NZ_BAABEY010000024.1"/>
</dbReference>